<dbReference type="PANTHER" id="PTHR31400:SF1">
    <property type="entry name" value="PROTEIN GUCD1"/>
    <property type="match status" value="1"/>
</dbReference>
<dbReference type="Proteomes" id="UP000695000">
    <property type="component" value="Unplaced"/>
</dbReference>
<proteinExistence type="predicted"/>
<dbReference type="RefSeq" id="XP_017777675.1">
    <property type="nucleotide sequence ID" value="XM_017922186.1"/>
</dbReference>
<protein>
    <submittedName>
        <fullName evidence="2">Protein GUCD1</fullName>
    </submittedName>
</protein>
<dbReference type="InterPro" id="IPR018616">
    <property type="entry name" value="GUCD1"/>
</dbReference>
<dbReference type="Pfam" id="PF09778">
    <property type="entry name" value="Guanylate_cyc_2"/>
    <property type="match status" value="1"/>
</dbReference>
<reference evidence="2" key="1">
    <citation type="submission" date="2025-08" db="UniProtKB">
        <authorList>
            <consortium name="RefSeq"/>
        </authorList>
    </citation>
    <scope>IDENTIFICATION</scope>
    <source>
        <tissue evidence="2">Whole Larva</tissue>
    </source>
</reference>
<organism evidence="1 2">
    <name type="scientific">Nicrophorus vespilloides</name>
    <name type="common">Boreal carrion beetle</name>
    <dbReference type="NCBI Taxonomy" id="110193"/>
    <lineage>
        <taxon>Eukaryota</taxon>
        <taxon>Metazoa</taxon>
        <taxon>Ecdysozoa</taxon>
        <taxon>Arthropoda</taxon>
        <taxon>Hexapoda</taxon>
        <taxon>Insecta</taxon>
        <taxon>Pterygota</taxon>
        <taxon>Neoptera</taxon>
        <taxon>Endopterygota</taxon>
        <taxon>Coleoptera</taxon>
        <taxon>Polyphaga</taxon>
        <taxon>Staphyliniformia</taxon>
        <taxon>Silphidae</taxon>
        <taxon>Nicrophorinae</taxon>
        <taxon>Nicrophorus</taxon>
    </lineage>
</organism>
<name>A0ABM1MSX5_NICVS</name>
<evidence type="ECO:0000313" key="2">
    <source>
        <dbReference type="RefSeq" id="XP_017777675.1"/>
    </source>
</evidence>
<accession>A0ABM1MSX5</accession>
<gene>
    <name evidence="2" type="primary">LOC108563493</name>
</gene>
<dbReference type="PANTHER" id="PTHR31400">
    <property type="entry name" value="GUANYLYL CYCLASE DOMAIN CONTAINING PROTEIN 1 GUCD1"/>
    <property type="match status" value="1"/>
</dbReference>
<keyword evidence="1" id="KW-1185">Reference proteome</keyword>
<dbReference type="Gene3D" id="3.90.70.10">
    <property type="entry name" value="Cysteine proteinases"/>
    <property type="match status" value="1"/>
</dbReference>
<sequence>MLSKRERLKKMDIELQHYRQRFDWDCGISCVLMLLNEADRQQFLDNFQEICEYEKFGESTWTIDLCYLLNRYNVKHMFYTVTYGVRKAYKCNVFYKNVYIKDEVRVNRKFEEAPKQGITIKQDRVNLEDILTHLASSNPILILVNANSLRCVFCDKTEWLDSTYLGHYIVLCGFDCFQQLIHYRNPAKTNHVCSANFDCFEDSRTCFGTDEDVIFVYRK</sequence>
<evidence type="ECO:0000313" key="1">
    <source>
        <dbReference type="Proteomes" id="UP000695000"/>
    </source>
</evidence>
<dbReference type="GeneID" id="108563493"/>